<reference evidence="1" key="1">
    <citation type="journal article" date="2015" name="Nature">
        <title>Complex archaea that bridge the gap between prokaryotes and eukaryotes.</title>
        <authorList>
            <person name="Spang A."/>
            <person name="Saw J.H."/>
            <person name="Jorgensen S.L."/>
            <person name="Zaremba-Niedzwiedzka K."/>
            <person name="Martijn J."/>
            <person name="Lind A.E."/>
            <person name="van Eijk R."/>
            <person name="Schleper C."/>
            <person name="Guy L."/>
            <person name="Ettema T.J."/>
        </authorList>
    </citation>
    <scope>NUCLEOTIDE SEQUENCE</scope>
</reference>
<gene>
    <name evidence="1" type="ORF">LCGC14_1477640</name>
</gene>
<comment type="caution">
    <text evidence="1">The sequence shown here is derived from an EMBL/GenBank/DDBJ whole genome shotgun (WGS) entry which is preliminary data.</text>
</comment>
<name>A0A0F9JB79_9ZZZZ</name>
<protein>
    <submittedName>
        <fullName evidence="1">Uncharacterized protein</fullName>
    </submittedName>
</protein>
<dbReference type="AlphaFoldDB" id="A0A0F9JB79"/>
<dbReference type="EMBL" id="LAZR01010464">
    <property type="protein sequence ID" value="KKM66783.1"/>
    <property type="molecule type" value="Genomic_DNA"/>
</dbReference>
<sequence>MTKDEFINMPEDSRVRLTGDLEGRFGFESDLLFILKEPGDTDGALTTQERFGSFTDSLAHVFADEGIRRFRQTIGHVCDMELVTDHDGPGTDADQA</sequence>
<accession>A0A0F9JB79</accession>
<organism evidence="1">
    <name type="scientific">marine sediment metagenome</name>
    <dbReference type="NCBI Taxonomy" id="412755"/>
    <lineage>
        <taxon>unclassified sequences</taxon>
        <taxon>metagenomes</taxon>
        <taxon>ecological metagenomes</taxon>
    </lineage>
</organism>
<proteinExistence type="predicted"/>
<evidence type="ECO:0000313" key="1">
    <source>
        <dbReference type="EMBL" id="KKM66783.1"/>
    </source>
</evidence>